<dbReference type="EMBL" id="BIFH01000014">
    <property type="protein sequence ID" value="GCD93754.1"/>
    <property type="molecule type" value="Genomic_DNA"/>
</dbReference>
<keyword evidence="2" id="KW-1185">Reference proteome</keyword>
<comment type="caution">
    <text evidence="1">The sequence shown here is derived from an EMBL/GenBank/DDBJ whole genome shotgun (WGS) entry which is preliminary data.</text>
</comment>
<organism evidence="1 2">
    <name type="scientific">Embleya hyalina</name>
    <dbReference type="NCBI Taxonomy" id="516124"/>
    <lineage>
        <taxon>Bacteria</taxon>
        <taxon>Bacillati</taxon>
        <taxon>Actinomycetota</taxon>
        <taxon>Actinomycetes</taxon>
        <taxon>Kitasatosporales</taxon>
        <taxon>Streptomycetaceae</taxon>
        <taxon>Embleya</taxon>
    </lineage>
</organism>
<name>A0A401YGL1_9ACTN</name>
<dbReference type="AlphaFoldDB" id="A0A401YGL1"/>
<reference evidence="1 2" key="1">
    <citation type="submission" date="2018-12" db="EMBL/GenBank/DDBJ databases">
        <title>Draft genome sequence of Embleya hyalina NBRC 13850T.</title>
        <authorList>
            <person name="Komaki H."/>
            <person name="Hosoyama A."/>
            <person name="Kimura A."/>
            <person name="Ichikawa N."/>
            <person name="Tamura T."/>
        </authorList>
    </citation>
    <scope>NUCLEOTIDE SEQUENCE [LARGE SCALE GENOMIC DNA]</scope>
    <source>
        <strain evidence="1 2">NBRC 13850</strain>
    </source>
</reference>
<proteinExistence type="predicted"/>
<evidence type="ECO:0000313" key="1">
    <source>
        <dbReference type="EMBL" id="GCD93754.1"/>
    </source>
</evidence>
<gene>
    <name evidence="1" type="ORF">EHYA_01402</name>
</gene>
<evidence type="ECO:0000313" key="2">
    <source>
        <dbReference type="Proteomes" id="UP000286931"/>
    </source>
</evidence>
<protein>
    <submittedName>
        <fullName evidence="1">Uncharacterized protein</fullName>
    </submittedName>
</protein>
<sequence length="38" mass="4043">MMRGVSESISEGGEAEVVCGGRGHLWMRSDRAGAGYRS</sequence>
<dbReference type="Proteomes" id="UP000286931">
    <property type="component" value="Unassembled WGS sequence"/>
</dbReference>
<accession>A0A401YGL1</accession>